<sequence length="887" mass="99124">MRGDEGYIIHSHHENLDGKSLSLLFILYSNMSGFRSKRIFPDSQIKSARKRIIICCDGTWQSAVSGKDNCPSNVTRLCRAINSVGKDPGDDEPWQQVVWYDSGVGTTSTGLAPKVEGAVGQGLEGNVIEAYNFCVLNWNPGDKIMCFGFSRGAYTARAIAGLISDIGICSKSRLQEFPELWKLYRERKSEAKSGVLSGKRFYGSAQYWDWQLGRLADPQPPLVERPDGELVWDIKPQDIDTVWARSQESMDVEVVGVFDTVGALGPPEVFGFELPEWVRFGGKPEWHNVALSANIKHAFQALALDEHRNAFTPTLYYVKMSETPSDEEIEKQRTLARELDGKWRAMINEMSKRATVADKLNLEELKRLAEERNTATESLVKMEESKKMEKALEAGEMVLEQVWFPGYHIHIGGGSSDTLLGKDNMEEMSNITFAWMLDQIKKYVSINEATIRADSEDRQRNFDELNKQREFHVQKQDARKEESWGKWIWRQGEWVASTIAHPLTREKTHHHEERVYGWGTGDFNDSFTAMYRVNGSKPRTPGRYGFDTNGKKVGVTHEYIHPTTGFRVQYLDKKAEEWKYEDDRPLQPKKYRPIGLQGDNYKREKKEYKGRVGFEYTFTYSDGHVSRLPEWPLGEAGCYERFAIEGSDAYDYVDELDRSLGVATETEAENVEPAWDPKNAELSYMAPTYERVMPKMLRVSLRDSVPDAVLDDVLGDVLAGGVMNGEVIDEIVTDGGVPIGDIPNGDVPNGDVPNGDVPNGDVPNGDIPNGEVPNGDIVNGDIPNGDIPNGEVPNGDVPNGDVPNGDVPNGDVPNGDIPNGEVPNGDIVNGDIPNGDIPNGEVPNGEVPKWAALYDNLDAAEESLPAEEIQVDMFGYRFQPDVTSTTY</sequence>
<comment type="caution">
    <text evidence="3">The sequence shown here is derived from an EMBL/GenBank/DDBJ whole genome shotgun (WGS) entry which is preliminary data.</text>
</comment>
<feature type="region of interest" description="Disordered" evidence="1">
    <location>
        <begin position="739"/>
        <end position="843"/>
    </location>
</feature>
<name>A0A8H2W457_9HELO</name>
<dbReference type="PANTHER" id="PTHR33840">
    <property type="match status" value="1"/>
</dbReference>
<dbReference type="PANTHER" id="PTHR33840:SF16">
    <property type="entry name" value="DUF2235 DOMAIN-CONTAINING PROTEIN"/>
    <property type="match status" value="1"/>
</dbReference>
<dbReference type="Proteomes" id="UP000624404">
    <property type="component" value="Unassembled WGS sequence"/>
</dbReference>
<accession>A0A8H2W457</accession>
<evidence type="ECO:0000256" key="1">
    <source>
        <dbReference type="SAM" id="MobiDB-lite"/>
    </source>
</evidence>
<evidence type="ECO:0000259" key="2">
    <source>
        <dbReference type="Pfam" id="PF09994"/>
    </source>
</evidence>
<dbReference type="Pfam" id="PF09994">
    <property type="entry name" value="T6SS_Tle1-like_cat"/>
    <property type="match status" value="1"/>
</dbReference>
<gene>
    <name evidence="3" type="ORF">SCLTRI_LOCUS8887</name>
</gene>
<dbReference type="AlphaFoldDB" id="A0A8H2W457"/>
<protein>
    <submittedName>
        <fullName evidence="3">Afa4536f-9e8f-4604-b2f2-d5425831ae8d</fullName>
    </submittedName>
</protein>
<proteinExistence type="predicted"/>
<dbReference type="InterPro" id="IPR018712">
    <property type="entry name" value="Tle1-like_cat"/>
</dbReference>
<organism evidence="3 4">
    <name type="scientific">Sclerotinia trifoliorum</name>
    <dbReference type="NCBI Taxonomy" id="28548"/>
    <lineage>
        <taxon>Eukaryota</taxon>
        <taxon>Fungi</taxon>
        <taxon>Dikarya</taxon>
        <taxon>Ascomycota</taxon>
        <taxon>Pezizomycotina</taxon>
        <taxon>Leotiomycetes</taxon>
        <taxon>Helotiales</taxon>
        <taxon>Sclerotiniaceae</taxon>
        <taxon>Sclerotinia</taxon>
    </lineage>
</organism>
<keyword evidence="4" id="KW-1185">Reference proteome</keyword>
<evidence type="ECO:0000313" key="3">
    <source>
        <dbReference type="EMBL" id="CAD6449094.1"/>
    </source>
</evidence>
<evidence type="ECO:0000313" key="4">
    <source>
        <dbReference type="Proteomes" id="UP000624404"/>
    </source>
</evidence>
<dbReference type="EMBL" id="CAJHIA010000033">
    <property type="protein sequence ID" value="CAD6449094.1"/>
    <property type="molecule type" value="Genomic_DNA"/>
</dbReference>
<reference evidence="3" key="1">
    <citation type="submission" date="2020-10" db="EMBL/GenBank/DDBJ databases">
        <authorList>
            <person name="Kusch S."/>
        </authorList>
    </citation>
    <scope>NUCLEOTIDE SEQUENCE</scope>
    <source>
        <strain evidence="3">SwB9</strain>
    </source>
</reference>
<feature type="domain" description="T6SS Phospholipase effector Tle1-like catalytic" evidence="2">
    <location>
        <begin position="50"/>
        <end position="439"/>
    </location>
</feature>
<dbReference type="OrthoDB" id="3057168at2759"/>